<keyword evidence="3" id="KW-1185">Reference proteome</keyword>
<organism evidence="2 3">
    <name type="scientific">Stylosanthes scabra</name>
    <dbReference type="NCBI Taxonomy" id="79078"/>
    <lineage>
        <taxon>Eukaryota</taxon>
        <taxon>Viridiplantae</taxon>
        <taxon>Streptophyta</taxon>
        <taxon>Embryophyta</taxon>
        <taxon>Tracheophyta</taxon>
        <taxon>Spermatophyta</taxon>
        <taxon>Magnoliopsida</taxon>
        <taxon>eudicotyledons</taxon>
        <taxon>Gunneridae</taxon>
        <taxon>Pentapetalae</taxon>
        <taxon>rosids</taxon>
        <taxon>fabids</taxon>
        <taxon>Fabales</taxon>
        <taxon>Fabaceae</taxon>
        <taxon>Papilionoideae</taxon>
        <taxon>50 kb inversion clade</taxon>
        <taxon>dalbergioids sensu lato</taxon>
        <taxon>Dalbergieae</taxon>
        <taxon>Pterocarpus clade</taxon>
        <taxon>Stylosanthes</taxon>
    </lineage>
</organism>
<feature type="region of interest" description="Disordered" evidence="1">
    <location>
        <begin position="134"/>
        <end position="175"/>
    </location>
</feature>
<gene>
    <name evidence="2" type="ORF">PIB30_082038</name>
</gene>
<sequence length="175" mass="18886">MMASLHCRSSPPCSVNGSNVEACSVLTVAARSPSPQPSSTTSSELRQQPPKPFLRSPRPIIIIQRCHLYKSAFDFKEPSLKHSVSPASSDLPSLLCLKLDSQPPQPPRNYASNHRSRSFLQLVRTSTNVADPYKSVVDLKDPSSKPSVSSVSPSLCSSRPPSDLPPSPPSVSCHL</sequence>
<dbReference type="EMBL" id="JASCZI010001248">
    <property type="protein sequence ID" value="MED6114618.1"/>
    <property type="molecule type" value="Genomic_DNA"/>
</dbReference>
<accession>A0ABU6QS44</accession>
<evidence type="ECO:0000313" key="2">
    <source>
        <dbReference type="EMBL" id="MED6114618.1"/>
    </source>
</evidence>
<proteinExistence type="predicted"/>
<feature type="compositionally biased region" description="Low complexity" evidence="1">
    <location>
        <begin position="144"/>
        <end position="161"/>
    </location>
</feature>
<evidence type="ECO:0000256" key="1">
    <source>
        <dbReference type="SAM" id="MobiDB-lite"/>
    </source>
</evidence>
<reference evidence="2 3" key="1">
    <citation type="journal article" date="2023" name="Plants (Basel)">
        <title>Bridging the Gap: Combining Genomics and Transcriptomics Approaches to Understand Stylosanthes scabra, an Orphan Legume from the Brazilian Caatinga.</title>
        <authorList>
            <person name="Ferreira-Neto J.R.C."/>
            <person name="da Silva M.D."/>
            <person name="Binneck E."/>
            <person name="de Melo N.F."/>
            <person name="da Silva R.H."/>
            <person name="de Melo A.L.T.M."/>
            <person name="Pandolfi V."/>
            <person name="Bustamante F.O."/>
            <person name="Brasileiro-Vidal A.C."/>
            <person name="Benko-Iseppon A.M."/>
        </authorList>
    </citation>
    <scope>NUCLEOTIDE SEQUENCE [LARGE SCALE GENOMIC DNA]</scope>
    <source>
        <tissue evidence="2">Leaves</tissue>
    </source>
</reference>
<feature type="region of interest" description="Disordered" evidence="1">
    <location>
        <begin position="97"/>
        <end position="116"/>
    </location>
</feature>
<comment type="caution">
    <text evidence="2">The sequence shown here is derived from an EMBL/GenBank/DDBJ whole genome shotgun (WGS) entry which is preliminary data.</text>
</comment>
<name>A0ABU6QS44_9FABA</name>
<evidence type="ECO:0000313" key="3">
    <source>
        <dbReference type="Proteomes" id="UP001341840"/>
    </source>
</evidence>
<dbReference type="Proteomes" id="UP001341840">
    <property type="component" value="Unassembled WGS sequence"/>
</dbReference>
<feature type="region of interest" description="Disordered" evidence="1">
    <location>
        <begin position="31"/>
        <end position="55"/>
    </location>
</feature>
<protein>
    <submittedName>
        <fullName evidence="2">Uncharacterized protein</fullName>
    </submittedName>
</protein>